<keyword evidence="9" id="KW-1185">Reference proteome</keyword>
<dbReference type="PRINTS" id="PR00149">
    <property type="entry name" value="FUMRATELYASE"/>
</dbReference>
<dbReference type="SUPFAM" id="SSF48557">
    <property type="entry name" value="L-aspartase-like"/>
    <property type="match status" value="1"/>
</dbReference>
<evidence type="ECO:0000256" key="2">
    <source>
        <dbReference type="ARBA" id="ARBA00004730"/>
    </source>
</evidence>
<comment type="subcellular location">
    <subcellularLocation>
        <location evidence="1">Cytoplasm</location>
    </subcellularLocation>
</comment>
<dbReference type="PRINTS" id="PR00145">
    <property type="entry name" value="ARGSUCLYASE"/>
</dbReference>
<dbReference type="Pfam" id="PF00206">
    <property type="entry name" value="Lyase_1"/>
    <property type="match status" value="1"/>
</dbReference>
<dbReference type="GO" id="GO:0004056">
    <property type="term" value="F:argininosuccinate lyase activity"/>
    <property type="evidence" value="ECO:0007669"/>
    <property type="project" value="InterPro"/>
</dbReference>
<dbReference type="Gene3D" id="1.20.200.10">
    <property type="entry name" value="Fumarase/aspartase (Central domain)"/>
    <property type="match status" value="1"/>
</dbReference>
<evidence type="ECO:0000256" key="1">
    <source>
        <dbReference type="ARBA" id="ARBA00004496"/>
    </source>
</evidence>
<reference evidence="8 9" key="1">
    <citation type="submission" date="2022-07" db="EMBL/GenBank/DDBJ databases">
        <title>Genome-wide signatures of adaptation to extreme environments.</title>
        <authorList>
            <person name="Cho C.H."/>
            <person name="Yoon H.S."/>
        </authorList>
    </citation>
    <scope>NUCLEOTIDE SEQUENCE [LARGE SCALE GENOMIC DNA]</scope>
    <source>
        <strain evidence="8 9">DBV 063 E5</strain>
    </source>
</reference>
<dbReference type="FunFam" id="1.20.200.10:FF:000006">
    <property type="entry name" value="Argininosuccinate lyase"/>
    <property type="match status" value="1"/>
</dbReference>
<comment type="similarity">
    <text evidence="3">Belongs to the lyase 1 family. Argininosuccinate lyase subfamily.</text>
</comment>
<keyword evidence="5" id="KW-0456">Lyase</keyword>
<accession>A0AAV9IT60</accession>
<evidence type="ECO:0000259" key="7">
    <source>
        <dbReference type="Pfam" id="PF14698"/>
    </source>
</evidence>
<dbReference type="HAMAP" id="MF_00006">
    <property type="entry name" value="Arg_succ_lyase"/>
    <property type="match status" value="1"/>
</dbReference>
<dbReference type="InterPro" id="IPR008948">
    <property type="entry name" value="L-Aspartase-like"/>
</dbReference>
<dbReference type="FunFam" id="1.10.40.30:FF:000001">
    <property type="entry name" value="Argininosuccinate lyase"/>
    <property type="match status" value="1"/>
</dbReference>
<dbReference type="PANTHER" id="PTHR43814:SF1">
    <property type="entry name" value="ARGININOSUCCINATE LYASE"/>
    <property type="match status" value="1"/>
</dbReference>
<gene>
    <name evidence="8" type="ORF">CDCA_CDCA04G1315</name>
</gene>
<dbReference type="InterPro" id="IPR024083">
    <property type="entry name" value="Fumarase/histidase_N"/>
</dbReference>
<dbReference type="GO" id="GO:0005829">
    <property type="term" value="C:cytosol"/>
    <property type="evidence" value="ECO:0007669"/>
    <property type="project" value="TreeGrafter"/>
</dbReference>
<evidence type="ECO:0000313" key="9">
    <source>
        <dbReference type="Proteomes" id="UP001301350"/>
    </source>
</evidence>
<protein>
    <recommendedName>
        <fullName evidence="10">Argininosuccinate lyase</fullName>
    </recommendedName>
</protein>
<evidence type="ECO:0000313" key="8">
    <source>
        <dbReference type="EMBL" id="KAK4535290.1"/>
    </source>
</evidence>
<dbReference type="InterPro" id="IPR000362">
    <property type="entry name" value="Fumarate_lyase_fam"/>
</dbReference>
<dbReference type="InterPro" id="IPR029419">
    <property type="entry name" value="Arg_succ_lyase_C"/>
</dbReference>
<comment type="caution">
    <text evidence="8">The sequence shown here is derived from an EMBL/GenBank/DDBJ whole genome shotgun (WGS) entry which is preliminary data.</text>
</comment>
<feature type="domain" description="Fumarate lyase N-terminal" evidence="6">
    <location>
        <begin position="6"/>
        <end position="302"/>
    </location>
</feature>
<comment type="pathway">
    <text evidence="2">Amino-acid biosynthesis; L-arginine biosynthesis.</text>
</comment>
<dbReference type="GO" id="GO:0042450">
    <property type="term" value="P:L-arginine biosynthetic process via ornithine"/>
    <property type="evidence" value="ECO:0007669"/>
    <property type="project" value="InterPro"/>
</dbReference>
<dbReference type="Proteomes" id="UP001301350">
    <property type="component" value="Unassembled WGS sequence"/>
</dbReference>
<dbReference type="AlphaFoldDB" id="A0AAV9IT60"/>
<dbReference type="Gene3D" id="1.10.40.30">
    <property type="entry name" value="Fumarase/aspartase (C-terminal domain)"/>
    <property type="match status" value="1"/>
</dbReference>
<dbReference type="Gene3D" id="1.10.275.10">
    <property type="entry name" value="Fumarase/aspartase (N-terminal domain)"/>
    <property type="match status" value="1"/>
</dbReference>
<dbReference type="PROSITE" id="PS00163">
    <property type="entry name" value="FUMARATE_LYASES"/>
    <property type="match status" value="1"/>
</dbReference>
<dbReference type="Pfam" id="PF14698">
    <property type="entry name" value="ASL_C2"/>
    <property type="match status" value="1"/>
</dbReference>
<evidence type="ECO:0000256" key="4">
    <source>
        <dbReference type="ARBA" id="ARBA00022490"/>
    </source>
</evidence>
<dbReference type="PANTHER" id="PTHR43814">
    <property type="entry name" value="ARGININOSUCCINATE LYASE"/>
    <property type="match status" value="1"/>
</dbReference>
<dbReference type="InterPro" id="IPR020557">
    <property type="entry name" value="Fumarate_lyase_CS"/>
</dbReference>
<dbReference type="EMBL" id="JANCYW010000004">
    <property type="protein sequence ID" value="KAK4535290.1"/>
    <property type="molecule type" value="Genomic_DNA"/>
</dbReference>
<dbReference type="InterPro" id="IPR009049">
    <property type="entry name" value="Argininosuccinate_lyase"/>
</dbReference>
<dbReference type="InterPro" id="IPR022761">
    <property type="entry name" value="Fumarate_lyase_N"/>
</dbReference>
<organism evidence="8 9">
    <name type="scientific">Cyanidium caldarium</name>
    <name type="common">Red alga</name>
    <dbReference type="NCBI Taxonomy" id="2771"/>
    <lineage>
        <taxon>Eukaryota</taxon>
        <taxon>Rhodophyta</taxon>
        <taxon>Bangiophyceae</taxon>
        <taxon>Cyanidiales</taxon>
        <taxon>Cyanidiaceae</taxon>
        <taxon>Cyanidium</taxon>
    </lineage>
</organism>
<keyword evidence="4" id="KW-0963">Cytoplasm</keyword>
<evidence type="ECO:0000259" key="6">
    <source>
        <dbReference type="Pfam" id="PF00206"/>
    </source>
</evidence>
<sequence>MAMWGGRFAAGTDQLVAQLSESVSYDRRLYAHDVRQSIAHVRMLAKQGIVTDADADACVDGLRRIQADIESGAFGAWDPALEDVHMNIESRLTKNIGVSGAKLHSARSRNDQVATDLRLYLREEIDRLTLLVRRLQRALVEQADAHCATLMPGFTHLQHAQPVVFGHYLLAYCEMLDRDAGRLRDCRERMDFCPLGSGAMASTTLPIDRFFTAEQLGFVHGPCRNSMDAVSDRDFAVELLSAISVSMMHLSRLSEDLIFASSQEASWLELGDAFCTGSSLMPQKKNPDVCELTRGKTGRVYGDLMALLTVMKGLPLCYNRDMQEDKEPVFDAVDTYRALLQIYADMIDSIKLRAERMRAAASDPALMATDLAEWLVRRGVPFREAHHRVGALVGYCARQSKALNALTLEEMRHSVPEADEECLRLFDPERSVQARDVFGGPAPNQVKRQVQFWRSQTWYPSDA</sequence>
<name>A0AAV9IT60_CYACA</name>
<proteinExistence type="inferred from homology"/>
<evidence type="ECO:0008006" key="10">
    <source>
        <dbReference type="Google" id="ProtNLM"/>
    </source>
</evidence>
<dbReference type="NCBIfam" id="TIGR00838">
    <property type="entry name" value="argH"/>
    <property type="match status" value="1"/>
</dbReference>
<feature type="domain" description="Argininosuccinate lyase C-terminal" evidence="7">
    <location>
        <begin position="366"/>
        <end position="433"/>
    </location>
</feature>
<evidence type="ECO:0000256" key="5">
    <source>
        <dbReference type="ARBA" id="ARBA00023239"/>
    </source>
</evidence>
<evidence type="ECO:0000256" key="3">
    <source>
        <dbReference type="ARBA" id="ARBA00010755"/>
    </source>
</evidence>
<dbReference type="FunFam" id="1.10.275.10:FF:000002">
    <property type="entry name" value="Argininosuccinate lyase"/>
    <property type="match status" value="1"/>
</dbReference>
<dbReference type="CDD" id="cd01359">
    <property type="entry name" value="Argininosuccinate_lyase"/>
    <property type="match status" value="1"/>
</dbReference>